<feature type="non-terminal residue" evidence="2">
    <location>
        <position position="1"/>
    </location>
</feature>
<proteinExistence type="predicted"/>
<organism evidence="2">
    <name type="scientific">Graphocephala atropunctata</name>
    <dbReference type="NCBI Taxonomy" id="36148"/>
    <lineage>
        <taxon>Eukaryota</taxon>
        <taxon>Metazoa</taxon>
        <taxon>Ecdysozoa</taxon>
        <taxon>Arthropoda</taxon>
        <taxon>Hexapoda</taxon>
        <taxon>Insecta</taxon>
        <taxon>Pterygota</taxon>
        <taxon>Neoptera</taxon>
        <taxon>Paraneoptera</taxon>
        <taxon>Hemiptera</taxon>
        <taxon>Auchenorrhyncha</taxon>
        <taxon>Membracoidea</taxon>
        <taxon>Cicadellidae</taxon>
        <taxon>Cicadellinae</taxon>
        <taxon>Cicadellini</taxon>
        <taxon>Graphocephala</taxon>
    </lineage>
</organism>
<dbReference type="Pfam" id="PF14945">
    <property type="entry name" value="LLC1"/>
    <property type="match status" value="1"/>
</dbReference>
<accession>A0A1B6LNW3</accession>
<protein>
    <submittedName>
        <fullName evidence="2">Uncharacterized protein</fullName>
    </submittedName>
</protein>
<reference evidence="2" key="1">
    <citation type="submission" date="2015-11" db="EMBL/GenBank/DDBJ databases">
        <title>De novo transcriptome assembly of four potential Pierce s Disease insect vectors from Arizona vineyards.</title>
        <authorList>
            <person name="Tassone E.E."/>
        </authorList>
    </citation>
    <scope>NUCLEOTIDE SEQUENCE</scope>
</reference>
<evidence type="ECO:0000256" key="1">
    <source>
        <dbReference type="SAM" id="MobiDB-lite"/>
    </source>
</evidence>
<gene>
    <name evidence="2" type="ORF">g.10218</name>
</gene>
<dbReference type="InterPro" id="IPR020339">
    <property type="entry name" value="C20orf85-like"/>
</dbReference>
<dbReference type="AlphaFoldDB" id="A0A1B6LNW3"/>
<feature type="region of interest" description="Disordered" evidence="1">
    <location>
        <begin position="100"/>
        <end position="119"/>
    </location>
</feature>
<name>A0A1B6LNW3_9HEMI</name>
<sequence>TGRMDKDMTTAGDTNWRAACESEARARDAWQGRYGWIKREYAALSRELDELRARRPERLAGEEVRDRRTVLPFPVTTARDIGWLSGRREFQLEVLGPYPYTGPSRPPLQPPGCDGVHGC</sequence>
<evidence type="ECO:0000313" key="2">
    <source>
        <dbReference type="EMBL" id="JAT25383.1"/>
    </source>
</evidence>
<dbReference type="EMBL" id="GEBQ01014594">
    <property type="protein sequence ID" value="JAT25383.1"/>
    <property type="molecule type" value="Transcribed_RNA"/>
</dbReference>